<dbReference type="Proteomes" id="UP000280417">
    <property type="component" value="Unassembled WGS sequence"/>
</dbReference>
<proteinExistence type="predicted"/>
<dbReference type="EMBL" id="QMQA01000155">
    <property type="protein sequence ID" value="RLE12561.1"/>
    <property type="molecule type" value="Genomic_DNA"/>
</dbReference>
<comment type="caution">
    <text evidence="1">The sequence shown here is derived from an EMBL/GenBank/DDBJ whole genome shotgun (WGS) entry which is preliminary data.</text>
</comment>
<sequence length="180" mass="20843">MDLDEKWEKAIRETRIIRYRLRNLLAFDSTELPYIALASSAVNLGDTVVRKGKVIVHRPLIILPQGPFAQFEGFDFEDDFNLTGDDIRRFLLMRGVSFPSLKYRNETHTLDIFEGDVDKAVAYFSEQLERKEDVYSGLITGPEDAWQFSVLIYVAAMAARSASSDVEQIIEELRRRKKYR</sequence>
<gene>
    <name evidence="1" type="ORF">DRJ04_05955</name>
</gene>
<evidence type="ECO:0000313" key="1">
    <source>
        <dbReference type="EMBL" id="RLE12561.1"/>
    </source>
</evidence>
<evidence type="ECO:0000313" key="2">
    <source>
        <dbReference type="Proteomes" id="UP000280417"/>
    </source>
</evidence>
<dbReference type="AlphaFoldDB" id="A0A662DE28"/>
<accession>A0A662DE28</accession>
<name>A0A662DE28_UNCAE</name>
<organism evidence="1 2">
    <name type="scientific">Aerophobetes bacterium</name>
    <dbReference type="NCBI Taxonomy" id="2030807"/>
    <lineage>
        <taxon>Bacteria</taxon>
        <taxon>Candidatus Aerophobota</taxon>
    </lineage>
</organism>
<protein>
    <submittedName>
        <fullName evidence="1">Uncharacterized protein</fullName>
    </submittedName>
</protein>
<reference evidence="1 2" key="1">
    <citation type="submission" date="2018-06" db="EMBL/GenBank/DDBJ databases">
        <title>Extensive metabolic versatility and redundancy in microbially diverse, dynamic hydrothermal sediments.</title>
        <authorList>
            <person name="Dombrowski N."/>
            <person name="Teske A."/>
            <person name="Baker B.J."/>
        </authorList>
    </citation>
    <scope>NUCLEOTIDE SEQUENCE [LARGE SCALE GENOMIC DNA]</scope>
    <source>
        <strain evidence="1">B3_G15</strain>
    </source>
</reference>